<dbReference type="Gene3D" id="1.10.3210.10">
    <property type="entry name" value="Hypothetical protein af1432"/>
    <property type="match status" value="1"/>
</dbReference>
<reference evidence="2" key="1">
    <citation type="submission" date="2009-04" db="EMBL/GenBank/DDBJ databases">
        <authorList>
            <person name="Weinstock G."/>
            <person name="Sodergren E."/>
            <person name="Clifton S."/>
            <person name="Fulton L."/>
            <person name="Fulton B."/>
            <person name="Courtney L."/>
            <person name="Fronick C."/>
            <person name="Harrison M."/>
            <person name="Strong C."/>
            <person name="Farmer C."/>
            <person name="Delahaunty K."/>
            <person name="Markovic C."/>
            <person name="Hall O."/>
            <person name="Minx P."/>
            <person name="Tomlinson C."/>
            <person name="Mitreva M."/>
            <person name="Nelson J."/>
            <person name="Hou S."/>
            <person name="Wollam A."/>
            <person name="Pepin K.H."/>
            <person name="Johnson M."/>
            <person name="Bhonagiri V."/>
            <person name="Nash W.E."/>
            <person name="Warren W."/>
            <person name="Chinwalla A."/>
            <person name="Mardis E.R."/>
            <person name="Wilson R.K."/>
        </authorList>
    </citation>
    <scope>NUCLEOTIDE SEQUENCE [LARGE SCALE GENOMIC DNA]</scope>
    <source>
        <strain evidence="2">DSM 14600</strain>
    </source>
</reference>
<protein>
    <submittedName>
        <fullName evidence="2">HDIG domain protein</fullName>
    </submittedName>
</protein>
<dbReference type="SMART" id="SM00471">
    <property type="entry name" value="HDc"/>
    <property type="match status" value="1"/>
</dbReference>
<keyword evidence="3" id="KW-1185">Reference proteome</keyword>
<dbReference type="InterPro" id="IPR006674">
    <property type="entry name" value="HD_domain"/>
</dbReference>
<dbReference type="SUPFAM" id="SSF109604">
    <property type="entry name" value="HD-domain/PDEase-like"/>
    <property type="match status" value="1"/>
</dbReference>
<name>C4GB16_9FIRM</name>
<dbReference type="PANTHER" id="PTHR35795">
    <property type="entry name" value="SLR1885 PROTEIN"/>
    <property type="match status" value="1"/>
</dbReference>
<dbReference type="EMBL" id="ACIP02000002">
    <property type="protein sequence ID" value="EEP28309.1"/>
    <property type="molecule type" value="Genomic_DNA"/>
</dbReference>
<proteinExistence type="predicted"/>
<dbReference type="STRING" id="626523.GCWU000342_01117"/>
<dbReference type="HOGENOM" id="CLU_104072_1_1_9"/>
<dbReference type="Proteomes" id="UP000003494">
    <property type="component" value="Unassembled WGS sequence"/>
</dbReference>
<sequence>MIQLSEQVNPDYIILVEDILSDADFQSLEQYRQHISSNRLQHSINVSYLSWWLARKMNADERMAARAGLLHDFCMYDFYDPANACNESQLLHHPKVAAETSRSHFEISQIEYEAILTHMYPFGPRPLSKVGWIVSHADKMSAFSEMTHVRLGLNRRGRLIPLCGNCA</sequence>
<dbReference type="RefSeq" id="WP_006906127.1">
    <property type="nucleotide sequence ID" value="NZ_GG665866.1"/>
</dbReference>
<dbReference type="CDD" id="cd00077">
    <property type="entry name" value="HDc"/>
    <property type="match status" value="1"/>
</dbReference>
<evidence type="ECO:0000313" key="2">
    <source>
        <dbReference type="EMBL" id="EEP28309.1"/>
    </source>
</evidence>
<gene>
    <name evidence="2" type="ORF">GCWU000342_01117</name>
</gene>
<accession>C4GB16</accession>
<dbReference type="InterPro" id="IPR051094">
    <property type="entry name" value="Diverse_Catalytic_Enzymes"/>
</dbReference>
<dbReference type="eggNOG" id="COG1078">
    <property type="taxonomic scope" value="Bacteria"/>
</dbReference>
<feature type="domain" description="HD/PDEase" evidence="1">
    <location>
        <begin position="35"/>
        <end position="152"/>
    </location>
</feature>
<evidence type="ECO:0000259" key="1">
    <source>
        <dbReference type="SMART" id="SM00471"/>
    </source>
</evidence>
<organism evidence="2 3">
    <name type="scientific">Shuttleworthella satelles DSM 14600</name>
    <dbReference type="NCBI Taxonomy" id="626523"/>
    <lineage>
        <taxon>Bacteria</taxon>
        <taxon>Bacillati</taxon>
        <taxon>Bacillota</taxon>
        <taxon>Clostridia</taxon>
        <taxon>Lachnospirales</taxon>
        <taxon>Lachnospiraceae</taxon>
        <taxon>Shuttleworthella</taxon>
    </lineage>
</organism>
<dbReference type="PANTHER" id="PTHR35795:SF1">
    <property type="entry name" value="BIS(5'-NUCLEOSYL)-TETRAPHOSPHATASE, SYMMETRICAL"/>
    <property type="match status" value="1"/>
</dbReference>
<dbReference type="InterPro" id="IPR003607">
    <property type="entry name" value="HD/PDEase_dom"/>
</dbReference>
<evidence type="ECO:0000313" key="3">
    <source>
        <dbReference type="Proteomes" id="UP000003494"/>
    </source>
</evidence>
<dbReference type="AlphaFoldDB" id="C4GB16"/>
<dbReference type="Pfam" id="PF01966">
    <property type="entry name" value="HD"/>
    <property type="match status" value="1"/>
</dbReference>
<comment type="caution">
    <text evidence="2">The sequence shown here is derived from an EMBL/GenBank/DDBJ whole genome shotgun (WGS) entry which is preliminary data.</text>
</comment>